<accession>W2V099</accession>
<dbReference type="EMBL" id="AXCJ01000009">
    <property type="protein sequence ID" value="ETO91077.1"/>
    <property type="molecule type" value="Genomic_DNA"/>
</dbReference>
<keyword evidence="2" id="KW-1185">Reference proteome</keyword>
<name>W2V099_9RICK</name>
<comment type="caution">
    <text evidence="1">The sequence shown here is derived from an EMBL/GenBank/DDBJ whole genome shotgun (WGS) entry which is preliminary data.</text>
</comment>
<reference evidence="1 2" key="1">
    <citation type="journal article" date="2013" name="PLoS ONE">
        <title>Bacterial endosymbiosis in a chordate host: long-term co-evolution and conservation of secondary metabolism.</title>
        <authorList>
            <person name="Kwan J.C."/>
            <person name="Schmidt E.W."/>
        </authorList>
    </citation>
    <scope>NUCLEOTIDE SEQUENCE [LARGE SCALE GENOMIC DNA]</scope>
    <source>
        <strain evidence="2">L6</strain>
    </source>
</reference>
<proteinExistence type="predicted"/>
<dbReference type="Proteomes" id="UP000018951">
    <property type="component" value="Unassembled WGS sequence"/>
</dbReference>
<sequence length="67" mass="7261">MVQRSNIEFELGVVNIGEISKNSSVILKGHGAKITIGKILDCVFVENLVDTLHVENIRSGAKVLQVS</sequence>
<protein>
    <submittedName>
        <fullName evidence="1">Uncharacterized protein</fullName>
    </submittedName>
</protein>
<gene>
    <name evidence="1" type="ORF">P857_152</name>
</gene>
<organism evidence="1 2">
    <name type="scientific">Candidatus Xenolissoclinum pacificiensis L6</name>
    <dbReference type="NCBI Taxonomy" id="1401685"/>
    <lineage>
        <taxon>Bacteria</taxon>
        <taxon>Pseudomonadati</taxon>
        <taxon>Pseudomonadota</taxon>
        <taxon>Alphaproteobacteria</taxon>
        <taxon>Rickettsiales</taxon>
        <taxon>Anaplasmataceae</taxon>
        <taxon>Candidatus Xenolissoclinum</taxon>
    </lineage>
</organism>
<dbReference type="AlphaFoldDB" id="W2V099"/>
<dbReference type="STRING" id="1401685.P857_152"/>
<evidence type="ECO:0000313" key="2">
    <source>
        <dbReference type="Proteomes" id="UP000018951"/>
    </source>
</evidence>
<evidence type="ECO:0000313" key="1">
    <source>
        <dbReference type="EMBL" id="ETO91077.1"/>
    </source>
</evidence>